<organism evidence="2 3">
    <name type="scientific">Paeniglutamicibacter terrestris</name>
    <dbReference type="NCBI Taxonomy" id="2723403"/>
    <lineage>
        <taxon>Bacteria</taxon>
        <taxon>Bacillati</taxon>
        <taxon>Actinomycetota</taxon>
        <taxon>Actinomycetes</taxon>
        <taxon>Micrococcales</taxon>
        <taxon>Micrococcaceae</taxon>
        <taxon>Paeniglutamicibacter</taxon>
    </lineage>
</organism>
<gene>
    <name evidence="2" type="ORF">HED64_17155</name>
</gene>
<dbReference type="RefSeq" id="WP_168153206.1">
    <property type="nucleotide sequence ID" value="NZ_JAAWVT010000011.1"/>
</dbReference>
<dbReference type="SUPFAM" id="SSF159234">
    <property type="entry name" value="FomD-like"/>
    <property type="match status" value="1"/>
</dbReference>
<dbReference type="InterPro" id="IPR035930">
    <property type="entry name" value="FomD-like_sf"/>
</dbReference>
<protein>
    <submittedName>
        <fullName evidence="2">DUF402 domain-containing protein</fullName>
    </submittedName>
</protein>
<proteinExistence type="predicted"/>
<comment type="caution">
    <text evidence="2">The sequence shown here is derived from an EMBL/GenBank/DDBJ whole genome shotgun (WGS) entry which is preliminary data.</text>
</comment>
<accession>A0ABX1G842</accession>
<dbReference type="EMBL" id="JAAWVT010000011">
    <property type="protein sequence ID" value="NKG22428.1"/>
    <property type="molecule type" value="Genomic_DNA"/>
</dbReference>
<reference evidence="2 3" key="1">
    <citation type="submission" date="2020-04" db="EMBL/GenBank/DDBJ databases">
        <title>Paeniglutamicibacter sp. ANT13_2, a novel actinomycete isolated from sediment in Antarctica.</title>
        <authorList>
            <person name="Sakdapetsiri C."/>
            <person name="Pinyakong O."/>
        </authorList>
    </citation>
    <scope>NUCLEOTIDE SEQUENCE [LARGE SCALE GENOMIC DNA]</scope>
    <source>
        <strain evidence="2 3">ANT13_2</strain>
    </source>
</reference>
<evidence type="ECO:0000313" key="3">
    <source>
        <dbReference type="Proteomes" id="UP000746595"/>
    </source>
</evidence>
<keyword evidence="3" id="KW-1185">Reference proteome</keyword>
<evidence type="ECO:0000259" key="1">
    <source>
        <dbReference type="Pfam" id="PF04167"/>
    </source>
</evidence>
<dbReference type="Gene3D" id="2.40.380.10">
    <property type="entry name" value="FomD-like"/>
    <property type="match status" value="1"/>
</dbReference>
<dbReference type="Proteomes" id="UP000746595">
    <property type="component" value="Unassembled WGS sequence"/>
</dbReference>
<dbReference type="InterPro" id="IPR007295">
    <property type="entry name" value="DUF402"/>
</dbReference>
<dbReference type="Pfam" id="PF04167">
    <property type="entry name" value="DUF402"/>
    <property type="match status" value="1"/>
</dbReference>
<feature type="domain" description="DUF402" evidence="1">
    <location>
        <begin position="49"/>
        <end position="171"/>
    </location>
</feature>
<name>A0ABX1G842_9MICC</name>
<evidence type="ECO:0000313" key="2">
    <source>
        <dbReference type="EMBL" id="NKG22428.1"/>
    </source>
</evidence>
<sequence length="199" mass="22008">MSAAAPVPANLPREITGAQPGDIVVARAWKYNGAPHWVVPGYYLGHDAHGHWIYQPAGSLVSRPGHGHWAESDAVCLIPHSGSWLGTFYDDTDEDFRTYLDLSTQIGWRKLARGGWEVNSVDMDLDVVDSRSRGIYLDDEDEFTEHAVQMSYPHELVLVIRTEAEALLQSVSGLQPPFEGTATTWLANGRTEFSDASSR</sequence>